<keyword evidence="10 12" id="KW-0143">Chaperone</keyword>
<organism evidence="14 15">
    <name type="scientific">Paenibacillus vulneris</name>
    <dbReference type="NCBI Taxonomy" id="1133364"/>
    <lineage>
        <taxon>Bacteria</taxon>
        <taxon>Bacillati</taxon>
        <taxon>Bacillota</taxon>
        <taxon>Bacilli</taxon>
        <taxon>Bacillales</taxon>
        <taxon>Paenibacillaceae</taxon>
        <taxon>Paenibacillus</taxon>
    </lineage>
</organism>
<evidence type="ECO:0000256" key="1">
    <source>
        <dbReference type="ARBA" id="ARBA00004651"/>
    </source>
</evidence>
<evidence type="ECO:0000256" key="2">
    <source>
        <dbReference type="ARBA" id="ARBA00022448"/>
    </source>
</evidence>
<proteinExistence type="inferred from homology"/>
<dbReference type="InterPro" id="IPR028055">
    <property type="entry name" value="YidC/Oxa/ALB_C"/>
</dbReference>
<gene>
    <name evidence="12 14" type="primary">yidC</name>
    <name evidence="14" type="ORF">ACFQ4B_25925</name>
</gene>
<feature type="domain" description="Membrane insertase YidC/Oxa/ALB C-terminal" evidence="13">
    <location>
        <begin position="67"/>
        <end position="254"/>
    </location>
</feature>
<evidence type="ECO:0000313" key="15">
    <source>
        <dbReference type="Proteomes" id="UP001597180"/>
    </source>
</evidence>
<keyword evidence="5 12" id="KW-0732">Signal</keyword>
<comment type="caution">
    <text evidence="14">The sequence shown here is derived from an EMBL/GenBank/DDBJ whole genome shotgun (WGS) entry which is preliminary data.</text>
</comment>
<feature type="transmembrane region" description="Helical" evidence="12">
    <location>
        <begin position="183"/>
        <end position="201"/>
    </location>
</feature>
<dbReference type="Proteomes" id="UP001597180">
    <property type="component" value="Unassembled WGS sequence"/>
</dbReference>
<reference evidence="15" key="1">
    <citation type="journal article" date="2019" name="Int. J. Syst. Evol. Microbiol.">
        <title>The Global Catalogue of Microorganisms (GCM) 10K type strain sequencing project: providing services to taxonomists for standard genome sequencing and annotation.</title>
        <authorList>
            <consortium name="The Broad Institute Genomics Platform"/>
            <consortium name="The Broad Institute Genome Sequencing Center for Infectious Disease"/>
            <person name="Wu L."/>
            <person name="Ma J."/>
        </authorList>
    </citation>
    <scope>NUCLEOTIDE SEQUENCE [LARGE SCALE GENOMIC DNA]</scope>
    <source>
        <strain evidence="15">CCUG 53270</strain>
    </source>
</reference>
<feature type="transmembrane region" description="Helical" evidence="12">
    <location>
        <begin position="213"/>
        <end position="231"/>
    </location>
</feature>
<dbReference type="RefSeq" id="WP_345590754.1">
    <property type="nucleotide sequence ID" value="NZ_BAABJG010000024.1"/>
</dbReference>
<comment type="subcellular location">
    <subcellularLocation>
        <location evidence="1 12">Cell membrane</location>
        <topology evidence="1 12">Multi-pass membrane protein</topology>
    </subcellularLocation>
</comment>
<dbReference type="CDD" id="cd20070">
    <property type="entry name" value="5TM_YidC_Alb3"/>
    <property type="match status" value="1"/>
</dbReference>
<evidence type="ECO:0000256" key="6">
    <source>
        <dbReference type="ARBA" id="ARBA00022927"/>
    </source>
</evidence>
<keyword evidence="3 12" id="KW-1003">Cell membrane</keyword>
<comment type="similarity">
    <text evidence="12">Belongs to the OXA1/ALB3/YidC family. Type 2 subfamily.</text>
</comment>
<dbReference type="PANTHER" id="PTHR12428:SF65">
    <property type="entry name" value="CYTOCHROME C OXIDASE ASSEMBLY PROTEIN COX18, MITOCHONDRIAL"/>
    <property type="match status" value="1"/>
</dbReference>
<keyword evidence="9" id="KW-0564">Palmitate</keyword>
<keyword evidence="8 12" id="KW-0472">Membrane</keyword>
<keyword evidence="2 12" id="KW-0813">Transport</keyword>
<evidence type="ECO:0000256" key="10">
    <source>
        <dbReference type="ARBA" id="ARBA00023186"/>
    </source>
</evidence>
<keyword evidence="11" id="KW-0449">Lipoprotein</keyword>
<dbReference type="InterPro" id="IPR001708">
    <property type="entry name" value="YidC/ALB3/OXA1/COX18"/>
</dbReference>
<evidence type="ECO:0000256" key="5">
    <source>
        <dbReference type="ARBA" id="ARBA00022729"/>
    </source>
</evidence>
<dbReference type="PANTHER" id="PTHR12428">
    <property type="entry name" value="OXA1"/>
    <property type="match status" value="1"/>
</dbReference>
<feature type="transmembrane region" description="Helical" evidence="12">
    <location>
        <begin position="142"/>
        <end position="163"/>
    </location>
</feature>
<evidence type="ECO:0000256" key="3">
    <source>
        <dbReference type="ARBA" id="ARBA00022475"/>
    </source>
</evidence>
<dbReference type="NCBIfam" id="TIGR03592">
    <property type="entry name" value="yidC_oxa1_cterm"/>
    <property type="match status" value="1"/>
</dbReference>
<keyword evidence="4 12" id="KW-0812">Transmembrane</keyword>
<accession>A0ABW3UVP9</accession>
<dbReference type="InterPro" id="IPR023060">
    <property type="entry name" value="YidC/YidC1/YidC2_Firmicutes"/>
</dbReference>
<evidence type="ECO:0000256" key="12">
    <source>
        <dbReference type="HAMAP-Rule" id="MF_01811"/>
    </source>
</evidence>
<dbReference type="EMBL" id="JBHTLU010000035">
    <property type="protein sequence ID" value="MFD1223564.1"/>
    <property type="molecule type" value="Genomic_DNA"/>
</dbReference>
<keyword evidence="6 12" id="KW-0653">Protein transport</keyword>
<evidence type="ECO:0000313" key="14">
    <source>
        <dbReference type="EMBL" id="MFD1223564.1"/>
    </source>
</evidence>
<comment type="function">
    <text evidence="12">Required for the insertion and/or proper folding and/or complex formation of integral membrane proteins into the membrane. Involved in integration of membrane proteins that insert both dependently and independently of the Sec translocase complex, as well as at least some lipoproteins.</text>
</comment>
<keyword evidence="7 12" id="KW-1133">Transmembrane helix</keyword>
<evidence type="ECO:0000259" key="13">
    <source>
        <dbReference type="Pfam" id="PF02096"/>
    </source>
</evidence>
<dbReference type="InterPro" id="IPR047196">
    <property type="entry name" value="YidC_ALB_C"/>
</dbReference>
<name>A0ABW3UVP9_9BACL</name>
<dbReference type="HAMAP" id="MF_01811">
    <property type="entry name" value="YidC_type2"/>
    <property type="match status" value="1"/>
</dbReference>
<protein>
    <recommendedName>
        <fullName evidence="12">Membrane protein insertase YidC</fullName>
    </recommendedName>
    <alternativeName>
        <fullName evidence="12">Foldase YidC</fullName>
    </alternativeName>
    <alternativeName>
        <fullName evidence="12">Membrane integrase YidC</fullName>
    </alternativeName>
    <alternativeName>
        <fullName evidence="12">Membrane protein YidC</fullName>
    </alternativeName>
</protein>
<dbReference type="PRINTS" id="PR00701">
    <property type="entry name" value="60KDINNERMP"/>
</dbReference>
<sequence length="271" mass="30660">MANNAFTFFKKYSLFAALAALVLLSGCGVSGPNATIDANTPGFFNHYIVFPFSYLIQHFASFFDGSYGMALILLTLLVRLVLLPLMMRQYRSQHMMKQKMNLLQPELKELQEKYKDKSDAESKAKLQQETMQLYQKHQVNPLAVGCLPMLIQIPILSGLYYAIKLTPELADHSFLWFQLGRPDPVLPFIAAIIYFFQFKVSQMGTDPAQQKQFALVGYISPIMMAVFSFSAPAAVPLYWVVGGVFVLLQTLWAKKIYHSKPGEALNLEKNH</sequence>
<evidence type="ECO:0000256" key="4">
    <source>
        <dbReference type="ARBA" id="ARBA00022692"/>
    </source>
</evidence>
<evidence type="ECO:0000256" key="9">
    <source>
        <dbReference type="ARBA" id="ARBA00023139"/>
    </source>
</evidence>
<evidence type="ECO:0000256" key="7">
    <source>
        <dbReference type="ARBA" id="ARBA00022989"/>
    </source>
</evidence>
<feature type="transmembrane region" description="Helical" evidence="12">
    <location>
        <begin position="67"/>
        <end position="87"/>
    </location>
</feature>
<evidence type="ECO:0000256" key="11">
    <source>
        <dbReference type="ARBA" id="ARBA00023288"/>
    </source>
</evidence>
<evidence type="ECO:0000256" key="8">
    <source>
        <dbReference type="ARBA" id="ARBA00023136"/>
    </source>
</evidence>
<dbReference type="Pfam" id="PF02096">
    <property type="entry name" value="60KD_IMP"/>
    <property type="match status" value="1"/>
</dbReference>
<keyword evidence="15" id="KW-1185">Reference proteome</keyword>